<dbReference type="STRING" id="1789683.A0A1X7R9Z9"/>
<comment type="similarity">
    <text evidence="1">Belongs to the TACO1 family.</text>
</comment>
<dbReference type="Gene3D" id="3.30.70.980">
    <property type="match status" value="2"/>
</dbReference>
<dbReference type="PANTHER" id="PTHR12532">
    <property type="entry name" value="TRANSLATIONAL ACTIVATOR OF CYTOCHROME C OXIDASE 1"/>
    <property type="match status" value="1"/>
</dbReference>
<feature type="domain" description="TACO1/YebC-like N-terminal" evidence="3">
    <location>
        <begin position="35"/>
        <end position="99"/>
    </location>
</feature>
<reference evidence="4 5" key="1">
    <citation type="submission" date="2017-04" db="EMBL/GenBank/DDBJ databases">
        <authorList>
            <person name="Afonso C.L."/>
            <person name="Miller P.J."/>
            <person name="Scott M.A."/>
            <person name="Spackman E."/>
            <person name="Goraichik I."/>
            <person name="Dimitrov K.M."/>
            <person name="Suarez D.L."/>
            <person name="Swayne D.E."/>
        </authorList>
    </citation>
    <scope>NUCLEOTIDE SEQUENCE [LARGE SCALE GENOMIC DNA]</scope>
</reference>
<dbReference type="SUPFAM" id="SSF75625">
    <property type="entry name" value="YebC-like"/>
    <property type="match status" value="1"/>
</dbReference>
<dbReference type="InterPro" id="IPR048300">
    <property type="entry name" value="TACO1_YebC-like_2nd/3rd_dom"/>
</dbReference>
<gene>
    <name evidence="4" type="ORF">KASA_0G00836G</name>
</gene>
<evidence type="ECO:0000313" key="5">
    <source>
        <dbReference type="Proteomes" id="UP000196158"/>
    </source>
</evidence>
<dbReference type="AlphaFoldDB" id="A0A1X7R9Z9"/>
<dbReference type="GO" id="GO:0005739">
    <property type="term" value="C:mitochondrion"/>
    <property type="evidence" value="ECO:0007669"/>
    <property type="project" value="TreeGrafter"/>
</dbReference>
<protein>
    <recommendedName>
        <fullName evidence="6">Transcriptional regulatory protein</fullName>
    </recommendedName>
</protein>
<dbReference type="InterPro" id="IPR002876">
    <property type="entry name" value="Transcrip_reg_TACO1-like"/>
</dbReference>
<dbReference type="InterPro" id="IPR029072">
    <property type="entry name" value="YebC-like"/>
</dbReference>
<proteinExistence type="inferred from homology"/>
<dbReference type="PANTHER" id="PTHR12532:SF0">
    <property type="entry name" value="TRANSLATIONAL ACTIVATOR OF CYTOCHROME C OXIDASE 1"/>
    <property type="match status" value="1"/>
</dbReference>
<name>A0A1X7R9Z9_9SACH</name>
<accession>A0A1X7R9Z9</accession>
<evidence type="ECO:0008006" key="6">
    <source>
        <dbReference type="Google" id="ProtNLM"/>
    </source>
</evidence>
<dbReference type="Pfam" id="PF01709">
    <property type="entry name" value="Transcrip_reg"/>
    <property type="match status" value="1"/>
</dbReference>
<dbReference type="Gene3D" id="1.10.10.200">
    <property type="match status" value="1"/>
</dbReference>
<dbReference type="Pfam" id="PF20772">
    <property type="entry name" value="TACO1_YebC_N"/>
    <property type="match status" value="1"/>
</dbReference>
<organism evidence="4 5">
    <name type="scientific">Maudiozyma saulgeensis</name>
    <dbReference type="NCBI Taxonomy" id="1789683"/>
    <lineage>
        <taxon>Eukaryota</taxon>
        <taxon>Fungi</taxon>
        <taxon>Dikarya</taxon>
        <taxon>Ascomycota</taxon>
        <taxon>Saccharomycotina</taxon>
        <taxon>Saccharomycetes</taxon>
        <taxon>Saccharomycetales</taxon>
        <taxon>Saccharomycetaceae</taxon>
        <taxon>Maudiozyma</taxon>
    </lineage>
</organism>
<evidence type="ECO:0000259" key="3">
    <source>
        <dbReference type="Pfam" id="PF20772"/>
    </source>
</evidence>
<dbReference type="HAMAP" id="MF_00693">
    <property type="entry name" value="Transcrip_reg_TACO1"/>
    <property type="match status" value="1"/>
</dbReference>
<dbReference type="InterPro" id="IPR026564">
    <property type="entry name" value="Transcrip_reg_TACO1-like_dom3"/>
</dbReference>
<feature type="domain" description="TACO1/YebC-like second and third" evidence="2">
    <location>
        <begin position="109"/>
        <end position="280"/>
    </location>
</feature>
<dbReference type="InterPro" id="IPR017856">
    <property type="entry name" value="Integrase-like_N"/>
</dbReference>
<evidence type="ECO:0000313" key="4">
    <source>
        <dbReference type="EMBL" id="SMN22488.1"/>
    </source>
</evidence>
<dbReference type="InterPro" id="IPR049083">
    <property type="entry name" value="TACO1_YebC_N"/>
</dbReference>
<evidence type="ECO:0000256" key="1">
    <source>
        <dbReference type="ARBA" id="ARBA00008724"/>
    </source>
</evidence>
<dbReference type="OrthoDB" id="2017544at2759"/>
<dbReference type="EMBL" id="FXLY01000012">
    <property type="protein sequence ID" value="SMN22488.1"/>
    <property type="molecule type" value="Genomic_DNA"/>
</dbReference>
<sequence length="283" mass="31717">MLRSLVFGRTVTRVTITPSVLRPLTTTVPNWSGHNKWSTIKHDKMKNDSAKNKMINKYVNQIMVAIKLKDTRLQTIIDTAMKDNVPKKVIDNAIKKASSAGSTEGTVNIYEGMGPGGVALIVETQTDNKNRTVALVRSHFTKANLNLLSMGSSMHYFNKVGRIVVTYPHPEGSEAIDEDLVLDKIIEVEGVKDFEKIEPPEDEPTTDPEYMILTEPAMTNKVAKELQDSHGFEVTEANISYQPKSEMQVDITQNDDIKNAFNKFIEGLREIDDVTEVYSNETQ</sequence>
<evidence type="ECO:0000259" key="2">
    <source>
        <dbReference type="Pfam" id="PF01709"/>
    </source>
</evidence>
<keyword evidence="5" id="KW-1185">Reference proteome</keyword>
<dbReference type="Proteomes" id="UP000196158">
    <property type="component" value="Unassembled WGS sequence"/>
</dbReference>